<dbReference type="OrthoDB" id="68731at2"/>
<organism evidence="1 2">
    <name type="scientific">Rubripirellula reticaptiva</name>
    <dbReference type="NCBI Taxonomy" id="2528013"/>
    <lineage>
        <taxon>Bacteria</taxon>
        <taxon>Pseudomonadati</taxon>
        <taxon>Planctomycetota</taxon>
        <taxon>Planctomycetia</taxon>
        <taxon>Pirellulales</taxon>
        <taxon>Pirellulaceae</taxon>
        <taxon>Rubripirellula</taxon>
    </lineage>
</organism>
<dbReference type="Proteomes" id="UP000317977">
    <property type="component" value="Unassembled WGS sequence"/>
</dbReference>
<dbReference type="RefSeq" id="WP_146535556.1">
    <property type="nucleotide sequence ID" value="NZ_SJPX01000004.1"/>
</dbReference>
<dbReference type="EMBL" id="SJPX01000004">
    <property type="protein sequence ID" value="TWU49272.1"/>
    <property type="molecule type" value="Genomic_DNA"/>
</dbReference>
<evidence type="ECO:0000313" key="1">
    <source>
        <dbReference type="EMBL" id="TWU49272.1"/>
    </source>
</evidence>
<keyword evidence="2" id="KW-1185">Reference proteome</keyword>
<dbReference type="InterPro" id="IPR011466">
    <property type="entry name" value="DUF1572"/>
</dbReference>
<sequence length="191" mass="21446">MNDHTNIASVLVNSAAASFRANKGWADKAIAQLIDEKLHVTLDENTNSIAVIMKHVGGNLKSRWTDFLTTDGEKEWRNRDNEFVDSFSGRQQVVDHWEEGWTSLFQTLAALRPEDLSKSVTIRGEAHSVPLAIHRSLAHCAYHIGQIIMVARILAGDEWQTITIPRGESASYNENVWVKEHDQPSNDGKTE</sequence>
<evidence type="ECO:0000313" key="2">
    <source>
        <dbReference type="Proteomes" id="UP000317977"/>
    </source>
</evidence>
<dbReference type="InterPro" id="IPR034660">
    <property type="entry name" value="DinB/YfiT-like"/>
</dbReference>
<gene>
    <name evidence="1" type="ORF">Poly59_38860</name>
</gene>
<evidence type="ECO:0008006" key="3">
    <source>
        <dbReference type="Google" id="ProtNLM"/>
    </source>
</evidence>
<dbReference type="AlphaFoldDB" id="A0A5C6EJP6"/>
<dbReference type="Gene3D" id="1.20.120.450">
    <property type="entry name" value="dinb family like domain"/>
    <property type="match status" value="1"/>
</dbReference>
<accession>A0A5C6EJP6</accession>
<proteinExistence type="predicted"/>
<dbReference type="Pfam" id="PF07609">
    <property type="entry name" value="DUF1572"/>
    <property type="match status" value="1"/>
</dbReference>
<reference evidence="1 2" key="1">
    <citation type="submission" date="2019-02" db="EMBL/GenBank/DDBJ databases">
        <title>Deep-cultivation of Planctomycetes and their phenomic and genomic characterization uncovers novel biology.</title>
        <authorList>
            <person name="Wiegand S."/>
            <person name="Jogler M."/>
            <person name="Boedeker C."/>
            <person name="Pinto D."/>
            <person name="Vollmers J."/>
            <person name="Rivas-Marin E."/>
            <person name="Kohn T."/>
            <person name="Peeters S.H."/>
            <person name="Heuer A."/>
            <person name="Rast P."/>
            <person name="Oberbeckmann S."/>
            <person name="Bunk B."/>
            <person name="Jeske O."/>
            <person name="Meyerdierks A."/>
            <person name="Storesund J.E."/>
            <person name="Kallscheuer N."/>
            <person name="Luecker S."/>
            <person name="Lage O.M."/>
            <person name="Pohl T."/>
            <person name="Merkel B.J."/>
            <person name="Hornburger P."/>
            <person name="Mueller R.-W."/>
            <person name="Bruemmer F."/>
            <person name="Labrenz M."/>
            <person name="Spormann A.M."/>
            <person name="Op Den Camp H."/>
            <person name="Overmann J."/>
            <person name="Amann R."/>
            <person name="Jetten M.S.M."/>
            <person name="Mascher T."/>
            <person name="Medema M.H."/>
            <person name="Devos D.P."/>
            <person name="Kaster A.-K."/>
            <person name="Ovreas L."/>
            <person name="Rohde M."/>
            <person name="Galperin M.Y."/>
            <person name="Jogler C."/>
        </authorList>
    </citation>
    <scope>NUCLEOTIDE SEQUENCE [LARGE SCALE GENOMIC DNA]</scope>
    <source>
        <strain evidence="1 2">Poly59</strain>
    </source>
</reference>
<name>A0A5C6EJP6_9BACT</name>
<protein>
    <recommendedName>
        <fullName evidence="3">DinB superfamily protein</fullName>
    </recommendedName>
</protein>
<comment type="caution">
    <text evidence="1">The sequence shown here is derived from an EMBL/GenBank/DDBJ whole genome shotgun (WGS) entry which is preliminary data.</text>
</comment>
<dbReference type="SUPFAM" id="SSF109854">
    <property type="entry name" value="DinB/YfiT-like putative metalloenzymes"/>
    <property type="match status" value="1"/>
</dbReference>